<proteinExistence type="predicted"/>
<dbReference type="OrthoDB" id="428346at2759"/>
<gene>
    <name evidence="1" type="ORF">BpHYR1_006320</name>
</gene>
<name>A0A3M7QIT0_BRAPC</name>
<reference evidence="1 2" key="1">
    <citation type="journal article" date="2018" name="Sci. Rep.">
        <title>Genomic signatures of local adaptation to the degree of environmental predictability in rotifers.</title>
        <authorList>
            <person name="Franch-Gras L."/>
            <person name="Hahn C."/>
            <person name="Garcia-Roger E.M."/>
            <person name="Carmona M.J."/>
            <person name="Serra M."/>
            <person name="Gomez A."/>
        </authorList>
    </citation>
    <scope>NUCLEOTIDE SEQUENCE [LARGE SCALE GENOMIC DNA]</scope>
    <source>
        <strain evidence="1">HYR1</strain>
    </source>
</reference>
<dbReference type="STRING" id="10195.A0A3M7QIT0"/>
<protein>
    <submittedName>
        <fullName evidence="1">Uncharacterized protein</fullName>
    </submittedName>
</protein>
<dbReference type="AlphaFoldDB" id="A0A3M7QIT0"/>
<dbReference type="Gene3D" id="3.40.50.11350">
    <property type="match status" value="1"/>
</dbReference>
<comment type="caution">
    <text evidence="1">The sequence shown here is derived from an EMBL/GenBank/DDBJ whole genome shotgun (WGS) entry which is preliminary data.</text>
</comment>
<dbReference type="Proteomes" id="UP000276133">
    <property type="component" value="Unassembled WGS sequence"/>
</dbReference>
<organism evidence="1 2">
    <name type="scientific">Brachionus plicatilis</name>
    <name type="common">Marine rotifer</name>
    <name type="synonym">Brachionus muelleri</name>
    <dbReference type="NCBI Taxonomy" id="10195"/>
    <lineage>
        <taxon>Eukaryota</taxon>
        <taxon>Metazoa</taxon>
        <taxon>Spiralia</taxon>
        <taxon>Gnathifera</taxon>
        <taxon>Rotifera</taxon>
        <taxon>Eurotatoria</taxon>
        <taxon>Monogononta</taxon>
        <taxon>Pseudotrocha</taxon>
        <taxon>Ploima</taxon>
        <taxon>Brachionidae</taxon>
        <taxon>Brachionus</taxon>
    </lineage>
</organism>
<keyword evidence="2" id="KW-1185">Reference proteome</keyword>
<accession>A0A3M7QIT0</accession>
<evidence type="ECO:0000313" key="1">
    <source>
        <dbReference type="EMBL" id="RNA11346.1"/>
    </source>
</evidence>
<sequence>MKIAVRFAHLNFESNFASKCKKEPKLLYSYINNQKICKESIKMMKEPDGTITTANESIVNILNDLFCMVFNTLSDGLLKFPVLDAKISNKFIQFECTRSGELCGGWGDRLKGILSTYAISMIIDRKFTIKMTRDCDLRRILEPNEINWDHEQVPLKVKSKQINIGWEFSFYDIFRNDISLFTNNEDTPLIKVKAGIQFANVLRENKNLKQKIESLGYKVNQFHIVHSLHKWYNQLFKLNKESQKKYEWYLRRLKPNLRTKLICVQIRTGDPDSAQRRDYYTRKEYWRFIDENFLNSSDSDKYKIFVTSDYEPIKEEAKSYFPKNEVIYNENSSFHIDKQGDKECKGLESVIFDFHMMQNCDIGVISHSGYGLLALLNRPDPFKELYVYSKEHKHQKVTHNNQASYYSPWKNLTWIKFSKLGDIIFF</sequence>
<dbReference type="EMBL" id="REGN01005979">
    <property type="protein sequence ID" value="RNA11346.1"/>
    <property type="molecule type" value="Genomic_DNA"/>
</dbReference>
<evidence type="ECO:0000313" key="2">
    <source>
        <dbReference type="Proteomes" id="UP000276133"/>
    </source>
</evidence>